<accession>A0A8H3YJD1</accession>
<evidence type="ECO:0000256" key="1">
    <source>
        <dbReference type="SAM" id="MobiDB-lite"/>
    </source>
</evidence>
<dbReference type="Proteomes" id="UP000447873">
    <property type="component" value="Unassembled WGS sequence"/>
</dbReference>
<gene>
    <name evidence="2" type="ORF">BLS_001265</name>
    <name evidence="3" type="ORF">EG328_005953</name>
</gene>
<comment type="caution">
    <text evidence="2">The sequence shown here is derived from an EMBL/GenBank/DDBJ whole genome shotgun (WGS) entry which is preliminary data.</text>
</comment>
<evidence type="ECO:0000313" key="2">
    <source>
        <dbReference type="EMBL" id="KAE9961838.1"/>
    </source>
</evidence>
<sequence length="170" mass="18714">MRPSLRLSVLLNTTRLFSTSRPQLRKNRIYTTIRRPDELSTLLLLSSSSNVPLITYWSMSWHSQGNKSLVKSLIEDEGAGEAEGGVGYVEVEMDAPTINNLDIQYGINAIPTILAFSRSEPQFSTKLTKPSDINNKLALRSWIEKEARRGGQGGAGGSLFNLFGKSGPSK</sequence>
<organism evidence="2 4">
    <name type="scientific">Venturia inaequalis</name>
    <name type="common">Apple scab fungus</name>
    <dbReference type="NCBI Taxonomy" id="5025"/>
    <lineage>
        <taxon>Eukaryota</taxon>
        <taxon>Fungi</taxon>
        <taxon>Dikarya</taxon>
        <taxon>Ascomycota</taxon>
        <taxon>Pezizomycotina</taxon>
        <taxon>Dothideomycetes</taxon>
        <taxon>Pleosporomycetidae</taxon>
        <taxon>Venturiales</taxon>
        <taxon>Venturiaceae</taxon>
        <taxon>Venturia</taxon>
    </lineage>
</organism>
<dbReference type="AlphaFoldDB" id="A0A8H3YJD1"/>
<evidence type="ECO:0008006" key="6">
    <source>
        <dbReference type="Google" id="ProtNLM"/>
    </source>
</evidence>
<name>A0A8H3YJD1_VENIN</name>
<dbReference type="EMBL" id="WNWS01000313">
    <property type="protein sequence ID" value="KAE9970981.1"/>
    <property type="molecule type" value="Genomic_DNA"/>
</dbReference>
<evidence type="ECO:0000313" key="5">
    <source>
        <dbReference type="Proteomes" id="UP000447873"/>
    </source>
</evidence>
<dbReference type="Proteomes" id="UP000433883">
    <property type="component" value="Unassembled WGS sequence"/>
</dbReference>
<protein>
    <recommendedName>
        <fullName evidence="6">Thioredoxin domain-containing protein</fullName>
    </recommendedName>
</protein>
<proteinExistence type="predicted"/>
<feature type="region of interest" description="Disordered" evidence="1">
    <location>
        <begin position="147"/>
        <end position="170"/>
    </location>
</feature>
<dbReference type="EMBL" id="WNWQ01001275">
    <property type="protein sequence ID" value="KAE9961838.1"/>
    <property type="molecule type" value="Genomic_DNA"/>
</dbReference>
<reference evidence="2 4" key="1">
    <citation type="submission" date="2019-11" db="EMBL/GenBank/DDBJ databases">
        <title>Venturia inaequalis Genome Resource.</title>
        <authorList>
            <person name="Lichtner F.J."/>
        </authorList>
    </citation>
    <scope>NUCLEOTIDE SEQUENCE [LARGE SCALE GENOMIC DNA]</scope>
    <source>
        <strain evidence="3 5">120213</strain>
        <strain evidence="2">Bline_iso_100314</strain>
    </source>
</reference>
<evidence type="ECO:0000313" key="3">
    <source>
        <dbReference type="EMBL" id="KAE9970981.1"/>
    </source>
</evidence>
<evidence type="ECO:0000313" key="4">
    <source>
        <dbReference type="Proteomes" id="UP000433883"/>
    </source>
</evidence>